<gene>
    <name evidence="1" type="ORF">HDA39_006363</name>
</gene>
<proteinExistence type="predicted"/>
<dbReference type="EMBL" id="JACHMY010000001">
    <property type="protein sequence ID" value="MBB5839629.1"/>
    <property type="molecule type" value="Genomic_DNA"/>
</dbReference>
<dbReference type="AlphaFoldDB" id="A0A7W9JCG9"/>
<accession>A0A7W9JCG9</accession>
<evidence type="ECO:0000313" key="1">
    <source>
        <dbReference type="EMBL" id="MBB5839629.1"/>
    </source>
</evidence>
<organism evidence="1 2">
    <name type="scientific">Kribbella italica</name>
    <dbReference type="NCBI Taxonomy" id="1540520"/>
    <lineage>
        <taxon>Bacteria</taxon>
        <taxon>Bacillati</taxon>
        <taxon>Actinomycetota</taxon>
        <taxon>Actinomycetes</taxon>
        <taxon>Propionibacteriales</taxon>
        <taxon>Kribbellaceae</taxon>
        <taxon>Kribbella</taxon>
    </lineage>
</organism>
<dbReference type="RefSeq" id="WP_184801421.1">
    <property type="nucleotide sequence ID" value="NZ_JACHMY010000001.1"/>
</dbReference>
<keyword evidence="2" id="KW-1185">Reference proteome</keyword>
<comment type="caution">
    <text evidence="1">The sequence shown here is derived from an EMBL/GenBank/DDBJ whole genome shotgun (WGS) entry which is preliminary data.</text>
</comment>
<name>A0A7W9JCG9_9ACTN</name>
<dbReference type="Proteomes" id="UP000549971">
    <property type="component" value="Unassembled WGS sequence"/>
</dbReference>
<protein>
    <submittedName>
        <fullName evidence="1">Uncharacterized protein</fullName>
    </submittedName>
</protein>
<reference evidence="1 2" key="1">
    <citation type="submission" date="2020-08" db="EMBL/GenBank/DDBJ databases">
        <title>Sequencing the genomes of 1000 actinobacteria strains.</title>
        <authorList>
            <person name="Klenk H.-P."/>
        </authorList>
    </citation>
    <scope>NUCLEOTIDE SEQUENCE [LARGE SCALE GENOMIC DNA]</scope>
    <source>
        <strain evidence="1 2">DSM 28967</strain>
    </source>
</reference>
<sequence>MIESADEFVRLRTSDDPAEFRRAAHEPAGVDTWLEVIDRFPEMRVWVAHNKTVPLAVLELLRHDADERVQRMVLEKRSWARAHPDDTSRK</sequence>
<evidence type="ECO:0000313" key="2">
    <source>
        <dbReference type="Proteomes" id="UP000549971"/>
    </source>
</evidence>